<protein>
    <submittedName>
        <fullName evidence="3">Uncharacterized protein</fullName>
    </submittedName>
</protein>
<proteinExistence type="predicted"/>
<reference evidence="3" key="2">
    <citation type="submission" date="2022-03" db="EMBL/GenBank/DDBJ databases">
        <title>Draft title - Genomic analysis of global carrot germplasm unveils the trajectory of domestication and the origin of high carotenoid orange carrot.</title>
        <authorList>
            <person name="Iorizzo M."/>
            <person name="Ellison S."/>
            <person name="Senalik D."/>
            <person name="Macko-Podgorni A."/>
            <person name="Grzebelus D."/>
            <person name="Bostan H."/>
            <person name="Rolling W."/>
            <person name="Curaba J."/>
            <person name="Simon P."/>
        </authorList>
    </citation>
    <scope>NUCLEOTIDE SEQUENCE</scope>
    <source>
        <tissue evidence="3">Leaf</tissue>
    </source>
</reference>
<dbReference type="EMBL" id="CP093348">
    <property type="protein sequence ID" value="WOH04417.1"/>
    <property type="molecule type" value="Genomic_DNA"/>
</dbReference>
<sequence>MASSIPNSPWLCPLKPTKTTPSCLYLNPRSSTFKPINSSSSSDNSSEPKKPVLDPVKLAFEKAKSYKNSKTNTNPVVIQGPDGGSDDLVGTNGSREKSESPTVEERANNKKKMTVSSIDFVGLNFSDKRSSRGLPPGLVPTVDPFSDTDEVEIIVGDTSKFEGTTRSNPATVDENQDVYKPKVSTWGVFPRPSNISKTYGGEKVIRPGEALETAEEKASKEARTRQLLAAYKKKVGLNIDPKLKSECQKVLNDGDLLMDRGMLEEALPFYERVMEKLPFQTELHGLAALQWSICQDSLTRVNEARVMYEKLQSHPNPKVSKQARNFVFGFQAMEMLKVRKSTPSPTSTGYQNYFDAFVKDKSTVSLEETEANEGAFSEVLPYMVFLCCPILIVLVIAVQKGI</sequence>
<reference evidence="3" key="1">
    <citation type="journal article" date="2016" name="Nat. Genet.">
        <title>A high-quality carrot genome assembly provides new insights into carotenoid accumulation and asterid genome evolution.</title>
        <authorList>
            <person name="Iorizzo M."/>
            <person name="Ellison S."/>
            <person name="Senalik D."/>
            <person name="Zeng P."/>
            <person name="Satapoomin P."/>
            <person name="Huang J."/>
            <person name="Bowman M."/>
            <person name="Iovene M."/>
            <person name="Sanseverino W."/>
            <person name="Cavagnaro P."/>
            <person name="Yildiz M."/>
            <person name="Macko-Podgorni A."/>
            <person name="Moranska E."/>
            <person name="Grzebelus E."/>
            <person name="Grzebelus D."/>
            <person name="Ashrafi H."/>
            <person name="Zheng Z."/>
            <person name="Cheng S."/>
            <person name="Spooner D."/>
            <person name="Van Deynze A."/>
            <person name="Simon P."/>
        </authorList>
    </citation>
    <scope>NUCLEOTIDE SEQUENCE</scope>
    <source>
        <tissue evidence="3">Leaf</tissue>
    </source>
</reference>
<name>A0AAF1B565_DAUCS</name>
<feature type="compositionally biased region" description="Polar residues" evidence="1">
    <location>
        <begin position="17"/>
        <end position="36"/>
    </location>
</feature>
<dbReference type="Proteomes" id="UP000077755">
    <property type="component" value="Chromosome 6"/>
</dbReference>
<keyword evidence="4" id="KW-1185">Reference proteome</keyword>
<dbReference type="PANTHER" id="PTHR35482:SF1">
    <property type="entry name" value="CYTOCHROME C OXIDASE SUBUNIT"/>
    <property type="match status" value="1"/>
</dbReference>
<evidence type="ECO:0000313" key="3">
    <source>
        <dbReference type="EMBL" id="WOH04417.1"/>
    </source>
</evidence>
<evidence type="ECO:0000256" key="2">
    <source>
        <dbReference type="SAM" id="Phobius"/>
    </source>
</evidence>
<dbReference type="AlphaFoldDB" id="A0AAF1B565"/>
<gene>
    <name evidence="3" type="ORF">DCAR_0623826</name>
</gene>
<evidence type="ECO:0000313" key="4">
    <source>
        <dbReference type="Proteomes" id="UP000077755"/>
    </source>
</evidence>
<feature type="compositionally biased region" description="Basic and acidic residues" evidence="1">
    <location>
        <begin position="94"/>
        <end position="108"/>
    </location>
</feature>
<dbReference type="PANTHER" id="PTHR35482">
    <property type="entry name" value="CYTOCHROME C OXIDASE SUBUNIT"/>
    <property type="match status" value="1"/>
</dbReference>
<feature type="region of interest" description="Disordered" evidence="1">
    <location>
        <begin position="1"/>
        <end position="109"/>
    </location>
</feature>
<evidence type="ECO:0000256" key="1">
    <source>
        <dbReference type="SAM" id="MobiDB-lite"/>
    </source>
</evidence>
<keyword evidence="2" id="KW-0812">Transmembrane</keyword>
<keyword evidence="2" id="KW-1133">Transmembrane helix</keyword>
<organism evidence="3 4">
    <name type="scientific">Daucus carota subsp. sativus</name>
    <name type="common">Carrot</name>
    <dbReference type="NCBI Taxonomy" id="79200"/>
    <lineage>
        <taxon>Eukaryota</taxon>
        <taxon>Viridiplantae</taxon>
        <taxon>Streptophyta</taxon>
        <taxon>Embryophyta</taxon>
        <taxon>Tracheophyta</taxon>
        <taxon>Spermatophyta</taxon>
        <taxon>Magnoliopsida</taxon>
        <taxon>eudicotyledons</taxon>
        <taxon>Gunneridae</taxon>
        <taxon>Pentapetalae</taxon>
        <taxon>asterids</taxon>
        <taxon>campanulids</taxon>
        <taxon>Apiales</taxon>
        <taxon>Apiaceae</taxon>
        <taxon>Apioideae</taxon>
        <taxon>Scandiceae</taxon>
        <taxon>Daucinae</taxon>
        <taxon>Daucus</taxon>
        <taxon>Daucus sect. Daucus</taxon>
    </lineage>
</organism>
<keyword evidence="2" id="KW-0472">Membrane</keyword>
<feature type="transmembrane region" description="Helical" evidence="2">
    <location>
        <begin position="379"/>
        <end position="398"/>
    </location>
</feature>
<feature type="compositionally biased region" description="Polar residues" evidence="1">
    <location>
        <begin position="66"/>
        <end position="76"/>
    </location>
</feature>
<accession>A0AAF1B565</accession>